<keyword evidence="1" id="KW-0732">Signal</keyword>
<comment type="caution">
    <text evidence="3">The sequence shown here is derived from an EMBL/GenBank/DDBJ whole genome shotgun (WGS) entry which is preliminary data.</text>
</comment>
<keyword evidence="4" id="KW-1185">Reference proteome</keyword>
<proteinExistence type="predicted"/>
<sequence>MRHLATLAASVSVLAVLICPVAQADPNLSPEDANFGKYLAQAGINNQSHVPLQVLIGEAHAACAMLDQSPTTEQWHAAVDMIAAGPGSFSKTDARTIGQAGVNSYCRNYTQLSNT</sequence>
<dbReference type="EMBL" id="BLKX01000001">
    <property type="protein sequence ID" value="GFG78023.1"/>
    <property type="molecule type" value="Genomic_DNA"/>
</dbReference>
<accession>A0ABQ1C0R5</accession>
<organism evidence="3 4">
    <name type="scientific">Mycobacterium paragordonae</name>
    <dbReference type="NCBI Taxonomy" id="1389713"/>
    <lineage>
        <taxon>Bacteria</taxon>
        <taxon>Bacillati</taxon>
        <taxon>Actinomycetota</taxon>
        <taxon>Actinomycetes</taxon>
        <taxon>Mycobacteriales</taxon>
        <taxon>Mycobacteriaceae</taxon>
        <taxon>Mycobacterium</taxon>
    </lineage>
</organism>
<feature type="chain" id="PRO_5047242425" description="DUF732 domain-containing protein" evidence="1">
    <location>
        <begin position="25"/>
        <end position="115"/>
    </location>
</feature>
<feature type="signal peptide" evidence="1">
    <location>
        <begin position="1"/>
        <end position="24"/>
    </location>
</feature>
<protein>
    <recommendedName>
        <fullName evidence="2">DUF732 domain-containing protein</fullName>
    </recommendedName>
</protein>
<dbReference type="Proteomes" id="UP000465240">
    <property type="component" value="Unassembled WGS sequence"/>
</dbReference>
<evidence type="ECO:0000259" key="2">
    <source>
        <dbReference type="Pfam" id="PF05305"/>
    </source>
</evidence>
<name>A0ABQ1C0R5_9MYCO</name>
<dbReference type="Pfam" id="PF05305">
    <property type="entry name" value="DUF732"/>
    <property type="match status" value="1"/>
</dbReference>
<feature type="domain" description="DUF732" evidence="2">
    <location>
        <begin position="32"/>
        <end position="107"/>
    </location>
</feature>
<gene>
    <name evidence="3" type="ORF">MPRG_12990</name>
</gene>
<dbReference type="InterPro" id="IPR007969">
    <property type="entry name" value="DUF732"/>
</dbReference>
<evidence type="ECO:0000313" key="3">
    <source>
        <dbReference type="EMBL" id="GFG78023.1"/>
    </source>
</evidence>
<reference evidence="3 4" key="1">
    <citation type="journal article" date="2019" name="Emerg. Microbes Infect.">
        <title>Comprehensive subspecies identification of 175 nontuberculous mycobacteria species based on 7547 genomic profiles.</title>
        <authorList>
            <person name="Matsumoto Y."/>
            <person name="Kinjo T."/>
            <person name="Motooka D."/>
            <person name="Nabeya D."/>
            <person name="Jung N."/>
            <person name="Uechi K."/>
            <person name="Horii T."/>
            <person name="Iida T."/>
            <person name="Fujita J."/>
            <person name="Nakamura S."/>
        </authorList>
    </citation>
    <scope>NUCLEOTIDE SEQUENCE [LARGE SCALE GENOMIC DNA]</scope>
    <source>
        <strain evidence="3 4">JCM 18565</strain>
    </source>
</reference>
<evidence type="ECO:0000256" key="1">
    <source>
        <dbReference type="SAM" id="SignalP"/>
    </source>
</evidence>
<evidence type="ECO:0000313" key="4">
    <source>
        <dbReference type="Proteomes" id="UP000465240"/>
    </source>
</evidence>